<evidence type="ECO:0000256" key="3">
    <source>
        <dbReference type="ARBA" id="ARBA00022896"/>
    </source>
</evidence>
<name>A0A2P1PQ86_9GAMM</name>
<evidence type="ECO:0000259" key="8">
    <source>
        <dbReference type="PROSITE" id="PS51471"/>
    </source>
</evidence>
<dbReference type="InterPro" id="IPR044862">
    <property type="entry name" value="Pro_4_hyd_alph_FE2OG_OXY"/>
</dbReference>
<reference evidence="9 10" key="1">
    <citation type="submission" date="2018-03" db="EMBL/GenBank/DDBJ databases">
        <title>Ahniella affigens gen. nov., sp. nov., a gammaproteobacterium isolated from sandy soil near a stream.</title>
        <authorList>
            <person name="Ko Y."/>
            <person name="Kim J.-H."/>
        </authorList>
    </citation>
    <scope>NUCLEOTIDE SEQUENCE [LARGE SCALE GENOMIC DNA]</scope>
    <source>
        <strain evidence="9 10">D13</strain>
    </source>
</reference>
<feature type="binding site" evidence="7">
    <location>
        <position position="98"/>
    </location>
    <ligand>
        <name>Fe cation</name>
        <dbReference type="ChEBI" id="CHEBI:24875"/>
    </ligand>
</feature>
<comment type="cofactor">
    <cofactor evidence="1 7">
        <name>L-ascorbate</name>
        <dbReference type="ChEBI" id="CHEBI:38290"/>
    </cofactor>
</comment>
<evidence type="ECO:0000256" key="7">
    <source>
        <dbReference type="HAMAP-Rule" id="MF_00657"/>
    </source>
</evidence>
<dbReference type="HAMAP" id="MF_00657">
    <property type="entry name" value="Hydroxyl_YbiX"/>
    <property type="match status" value="1"/>
</dbReference>
<dbReference type="GO" id="GO:0006974">
    <property type="term" value="P:DNA damage response"/>
    <property type="evidence" value="ECO:0007669"/>
    <property type="project" value="TreeGrafter"/>
</dbReference>
<feature type="binding site" evidence="7">
    <location>
        <position position="159"/>
    </location>
    <ligand>
        <name>Fe cation</name>
        <dbReference type="ChEBI" id="CHEBI:24875"/>
    </ligand>
</feature>
<evidence type="ECO:0000256" key="4">
    <source>
        <dbReference type="ARBA" id="ARBA00022964"/>
    </source>
</evidence>
<comment type="cofactor">
    <cofactor evidence="7">
        <name>Fe(2+)</name>
        <dbReference type="ChEBI" id="CHEBI:29033"/>
    </cofactor>
    <text evidence="7">Binds 1 Fe(2+) ion per subunit.</text>
</comment>
<keyword evidence="4 7" id="KW-0223">Dioxygenase</keyword>
<dbReference type="RefSeq" id="WP_106890932.1">
    <property type="nucleotide sequence ID" value="NZ_CP027860.1"/>
</dbReference>
<dbReference type="Gene3D" id="2.60.120.620">
    <property type="entry name" value="q2cbj1_9rhob like domain"/>
    <property type="match status" value="1"/>
</dbReference>
<dbReference type="NCBIfam" id="NF003975">
    <property type="entry name" value="PRK05467.1-4"/>
    <property type="match status" value="1"/>
</dbReference>
<dbReference type="PANTHER" id="PTHR41536">
    <property type="entry name" value="PKHD-TYPE HYDROXYLASE YBIX"/>
    <property type="match status" value="1"/>
</dbReference>
<dbReference type="Pfam" id="PF13640">
    <property type="entry name" value="2OG-FeII_Oxy_3"/>
    <property type="match status" value="1"/>
</dbReference>
<dbReference type="NCBIfam" id="NF003974">
    <property type="entry name" value="PRK05467.1-3"/>
    <property type="match status" value="1"/>
</dbReference>
<keyword evidence="3 7" id="KW-0847">Vitamin C</keyword>
<dbReference type="SMART" id="SM00702">
    <property type="entry name" value="P4Hc"/>
    <property type="match status" value="1"/>
</dbReference>
<gene>
    <name evidence="9" type="ORF">C7S18_07270</name>
</gene>
<proteinExistence type="inferred from homology"/>
<dbReference type="GO" id="GO:0005506">
    <property type="term" value="F:iron ion binding"/>
    <property type="evidence" value="ECO:0007669"/>
    <property type="project" value="UniProtKB-UniRule"/>
</dbReference>
<evidence type="ECO:0000313" key="10">
    <source>
        <dbReference type="Proteomes" id="UP000241074"/>
    </source>
</evidence>
<evidence type="ECO:0000256" key="1">
    <source>
        <dbReference type="ARBA" id="ARBA00001961"/>
    </source>
</evidence>
<evidence type="ECO:0000256" key="5">
    <source>
        <dbReference type="ARBA" id="ARBA00023002"/>
    </source>
</evidence>
<sequence length="227" mass="25008">MLMVLDEVLDAATARQYRDALQAADWQDGRLSAGSLAKSVKSNQQLEPDHPVAAALGRQILSRLGQHPGFLSAALPERIYPPRFNRYELGGQFGLHVDSAVMVLPDSLQTLRSDLSATLFLTEPDEYDGGELEIETPFGAQAVKLAAGAMVLYPSSSLHRVRPVTTGARISSFFWIQSLVQDDAARGMLYDLDRSIQGLRQSLPAEHADLLTLTGVYHNLLRRWARP</sequence>
<accession>A0A2P1PQ86</accession>
<evidence type="ECO:0000313" key="9">
    <source>
        <dbReference type="EMBL" id="AVP97007.1"/>
    </source>
</evidence>
<dbReference type="PROSITE" id="PS51471">
    <property type="entry name" value="FE2OG_OXY"/>
    <property type="match status" value="1"/>
</dbReference>
<dbReference type="GO" id="GO:0031418">
    <property type="term" value="F:L-ascorbic acid binding"/>
    <property type="evidence" value="ECO:0007669"/>
    <property type="project" value="UniProtKB-KW"/>
</dbReference>
<feature type="domain" description="Fe2OG dioxygenase" evidence="8">
    <location>
        <begin position="78"/>
        <end position="178"/>
    </location>
</feature>
<evidence type="ECO:0000256" key="6">
    <source>
        <dbReference type="ARBA" id="ARBA00023004"/>
    </source>
</evidence>
<dbReference type="Proteomes" id="UP000241074">
    <property type="component" value="Chromosome"/>
</dbReference>
<reference evidence="9 10" key="2">
    <citation type="submission" date="2018-03" db="EMBL/GenBank/DDBJ databases">
        <authorList>
            <person name="Keele B.F."/>
        </authorList>
    </citation>
    <scope>NUCLEOTIDE SEQUENCE [LARGE SCALE GENOMIC DNA]</scope>
    <source>
        <strain evidence="9 10">D13</strain>
    </source>
</reference>
<feature type="binding site" evidence="7">
    <location>
        <position position="96"/>
    </location>
    <ligand>
        <name>Fe cation</name>
        <dbReference type="ChEBI" id="CHEBI:24875"/>
    </ligand>
</feature>
<evidence type="ECO:0000256" key="2">
    <source>
        <dbReference type="ARBA" id="ARBA00022723"/>
    </source>
</evidence>
<feature type="binding site" evidence="7">
    <location>
        <position position="169"/>
    </location>
    <ligand>
        <name>2-oxoglutarate</name>
        <dbReference type="ChEBI" id="CHEBI:16810"/>
    </ligand>
</feature>
<dbReference type="AlphaFoldDB" id="A0A2P1PQ86"/>
<dbReference type="GO" id="GO:0016706">
    <property type="term" value="F:2-oxoglutarate-dependent dioxygenase activity"/>
    <property type="evidence" value="ECO:0007669"/>
    <property type="project" value="UniProtKB-UniRule"/>
</dbReference>
<keyword evidence="5 7" id="KW-0560">Oxidoreductase</keyword>
<dbReference type="PANTHER" id="PTHR41536:SF1">
    <property type="entry name" value="PKHD-TYPE HYDROXYLASE YBIX"/>
    <property type="match status" value="1"/>
</dbReference>
<keyword evidence="6 7" id="KW-0408">Iron</keyword>
<dbReference type="EMBL" id="CP027860">
    <property type="protein sequence ID" value="AVP97007.1"/>
    <property type="molecule type" value="Genomic_DNA"/>
</dbReference>
<dbReference type="OrthoDB" id="9812472at2"/>
<dbReference type="InterPro" id="IPR006620">
    <property type="entry name" value="Pro_4_hyd_alph"/>
</dbReference>
<keyword evidence="2 7" id="KW-0479">Metal-binding</keyword>
<dbReference type="InterPro" id="IPR005123">
    <property type="entry name" value="Oxoglu/Fe-dep_dioxygenase_dom"/>
</dbReference>
<organism evidence="9 10">
    <name type="scientific">Ahniella affigens</name>
    <dbReference type="NCBI Taxonomy" id="2021234"/>
    <lineage>
        <taxon>Bacteria</taxon>
        <taxon>Pseudomonadati</taxon>
        <taxon>Pseudomonadota</taxon>
        <taxon>Gammaproteobacteria</taxon>
        <taxon>Lysobacterales</taxon>
        <taxon>Rhodanobacteraceae</taxon>
        <taxon>Ahniella</taxon>
    </lineage>
</organism>
<dbReference type="Gene3D" id="4.10.860.20">
    <property type="entry name" value="Rabenosyn, Rab binding domain"/>
    <property type="match status" value="1"/>
</dbReference>
<dbReference type="GO" id="GO:0006879">
    <property type="term" value="P:intracellular iron ion homeostasis"/>
    <property type="evidence" value="ECO:0007669"/>
    <property type="project" value="TreeGrafter"/>
</dbReference>
<protein>
    <submittedName>
        <fullName evidence="9">Fe2+-dependent dioxygenase</fullName>
    </submittedName>
</protein>
<dbReference type="InterPro" id="IPR023550">
    <property type="entry name" value="PKHD_hydroxylase"/>
</dbReference>
<dbReference type="Pfam" id="PF18331">
    <property type="entry name" value="PKHD_C"/>
    <property type="match status" value="1"/>
</dbReference>
<keyword evidence="10" id="KW-1185">Reference proteome</keyword>
<dbReference type="InterPro" id="IPR041097">
    <property type="entry name" value="PKHD_C"/>
</dbReference>
<dbReference type="KEGG" id="xba:C7S18_07270"/>